<keyword evidence="2" id="KW-0806">Transcription termination</keyword>
<comment type="caution">
    <text evidence="5">The sequence shown here is derived from an EMBL/GenBank/DDBJ whole genome shotgun (WGS) entry which is preliminary data.</text>
</comment>
<evidence type="ECO:0000256" key="1">
    <source>
        <dbReference type="ARBA" id="ARBA00007692"/>
    </source>
</evidence>
<keyword evidence="3" id="KW-0809">Transit peptide</keyword>
<dbReference type="Gene3D" id="1.25.70.10">
    <property type="entry name" value="Transcription termination factor 3, mitochondrial"/>
    <property type="match status" value="1"/>
</dbReference>
<name>A0A9W6BVT1_9CHLO</name>
<dbReference type="GO" id="GO:0003676">
    <property type="term" value="F:nucleic acid binding"/>
    <property type="evidence" value="ECO:0007669"/>
    <property type="project" value="InterPro"/>
</dbReference>
<dbReference type="AlphaFoldDB" id="A0A9W6BVT1"/>
<proteinExistence type="inferred from homology"/>
<evidence type="ECO:0000256" key="4">
    <source>
        <dbReference type="SAM" id="MobiDB-lite"/>
    </source>
</evidence>
<comment type="similarity">
    <text evidence="1">Belongs to the mTERF family.</text>
</comment>
<dbReference type="Proteomes" id="UP001165080">
    <property type="component" value="Unassembled WGS sequence"/>
</dbReference>
<dbReference type="OrthoDB" id="533590at2759"/>
<dbReference type="PANTHER" id="PTHR13068">
    <property type="entry name" value="CGI-12 PROTEIN-RELATED"/>
    <property type="match status" value="1"/>
</dbReference>
<keyword evidence="2" id="KW-0805">Transcription regulation</keyword>
<reference evidence="5 6" key="1">
    <citation type="journal article" date="2023" name="Commun. Biol.">
        <title>Reorganization of the ancestral sex-determining regions during the evolution of trioecy in Pleodorina starrii.</title>
        <authorList>
            <person name="Takahashi K."/>
            <person name="Suzuki S."/>
            <person name="Kawai-Toyooka H."/>
            <person name="Yamamoto K."/>
            <person name="Hamaji T."/>
            <person name="Ootsuki R."/>
            <person name="Yamaguchi H."/>
            <person name="Kawachi M."/>
            <person name="Higashiyama T."/>
            <person name="Nozaki H."/>
        </authorList>
    </citation>
    <scope>NUCLEOTIDE SEQUENCE [LARGE SCALE GENOMIC DNA]</scope>
    <source>
        <strain evidence="5 6">NIES-4479</strain>
    </source>
</reference>
<dbReference type="PANTHER" id="PTHR13068:SF219">
    <property type="entry name" value="MITOCHONDRIAL TRANSCRIPTION TERMINATION FACTOR FAMILY PROTEIN"/>
    <property type="match status" value="1"/>
</dbReference>
<dbReference type="GO" id="GO:0006353">
    <property type="term" value="P:DNA-templated transcription termination"/>
    <property type="evidence" value="ECO:0007669"/>
    <property type="project" value="UniProtKB-KW"/>
</dbReference>
<evidence type="ECO:0000313" key="5">
    <source>
        <dbReference type="EMBL" id="GLC58431.1"/>
    </source>
</evidence>
<evidence type="ECO:0000256" key="2">
    <source>
        <dbReference type="ARBA" id="ARBA00022472"/>
    </source>
</evidence>
<dbReference type="EMBL" id="BRXU01000022">
    <property type="protein sequence ID" value="GLC58431.1"/>
    <property type="molecule type" value="Genomic_DNA"/>
</dbReference>
<keyword evidence="2" id="KW-0804">Transcription</keyword>
<organism evidence="5 6">
    <name type="scientific">Pleodorina starrii</name>
    <dbReference type="NCBI Taxonomy" id="330485"/>
    <lineage>
        <taxon>Eukaryota</taxon>
        <taxon>Viridiplantae</taxon>
        <taxon>Chlorophyta</taxon>
        <taxon>core chlorophytes</taxon>
        <taxon>Chlorophyceae</taxon>
        <taxon>CS clade</taxon>
        <taxon>Chlamydomonadales</taxon>
        <taxon>Volvocaceae</taxon>
        <taxon>Pleodorina</taxon>
    </lineage>
</organism>
<dbReference type="InterPro" id="IPR003690">
    <property type="entry name" value="MTERF"/>
</dbReference>
<keyword evidence="6" id="KW-1185">Reference proteome</keyword>
<accession>A0A9W6BVT1</accession>
<evidence type="ECO:0000313" key="6">
    <source>
        <dbReference type="Proteomes" id="UP001165080"/>
    </source>
</evidence>
<evidence type="ECO:0000256" key="3">
    <source>
        <dbReference type="ARBA" id="ARBA00022946"/>
    </source>
</evidence>
<feature type="compositionally biased region" description="Gly residues" evidence="4">
    <location>
        <begin position="413"/>
        <end position="426"/>
    </location>
</feature>
<dbReference type="InterPro" id="IPR038538">
    <property type="entry name" value="MTERF_sf"/>
</dbReference>
<gene>
    <name evidence="5" type="primary">PLEST011018</name>
    <name evidence="5" type="ORF">PLESTB_001358000</name>
</gene>
<sequence>MLSRRGCCTRSVASSAATKQATHSTTALRKIAFWHRQAPPYTCLLQLHAKRRERLLAARSAQPAQGVTTSCLAEKLQALGASSLLVLEHPELRDADPELLDSGLQSLSDWVPRRSLGPLLERHPPLLTAPVGAWGDFLASFGFQRLAIQELFLNSPDVITSSSVFRAGQVFLFLRQLGLSNQQIVGPIFRWRALLAEGVDYQAAASFLVSEGGLHPDLLPRLATTYPTLLAAPVEGEGGMRPRLAFLQGLGPGAAGVLRGVLWEEWCGWLHGLANWSTAVAPKLTALEAVVGSGGAAEALLRLVPEALRYPPESRLAPNLRLLMGSVGLQGEPLSSLLLGASSLLSLSPDQLESRWTFLLEAANGDQADLLAHPPYLLAPLDKVTGPRLFYTALRGLTTRLTQPQHQAETAAGGAGGGTGGGAGGGGGGGHNLDLKWLVEGSDEEWLRRVAAEQRRRGAAGGLGGGGGGEEEQEEEEVMLLLRGDYEEVVSEWDSLLGWCCDRAFTAAGRKRFEEQLSLFYLLVQG</sequence>
<protein>
    <submittedName>
        <fullName evidence="5">Uncharacterized protein</fullName>
    </submittedName>
</protein>
<feature type="region of interest" description="Disordered" evidence="4">
    <location>
        <begin position="403"/>
        <end position="426"/>
    </location>
</feature>